<accession>A0ABW3RJ44</accession>
<dbReference type="Proteomes" id="UP001597205">
    <property type="component" value="Unassembled WGS sequence"/>
</dbReference>
<sequence length="58" mass="6748">MDNHSKFDIRDFVSRYALWLARARSEKGAIEYAEKILKDNPEILKLVLEDIKAGINNK</sequence>
<dbReference type="EMBL" id="JBHTKY010000006">
    <property type="protein sequence ID" value="MFD1165214.1"/>
    <property type="molecule type" value="Genomic_DNA"/>
</dbReference>
<evidence type="ECO:0000313" key="1">
    <source>
        <dbReference type="EMBL" id="MFD1165214.1"/>
    </source>
</evidence>
<name>A0ABW3RJ44_9SPHI</name>
<keyword evidence="2" id="KW-1185">Reference proteome</keyword>
<comment type="caution">
    <text evidence="1">The sequence shown here is derived from an EMBL/GenBank/DDBJ whole genome shotgun (WGS) entry which is preliminary data.</text>
</comment>
<dbReference type="RefSeq" id="WP_380895149.1">
    <property type="nucleotide sequence ID" value="NZ_JBHTKY010000006.1"/>
</dbReference>
<proteinExistence type="predicted"/>
<evidence type="ECO:0000313" key="2">
    <source>
        <dbReference type="Proteomes" id="UP001597205"/>
    </source>
</evidence>
<protein>
    <submittedName>
        <fullName evidence="1">Uncharacterized protein</fullName>
    </submittedName>
</protein>
<reference evidence="2" key="1">
    <citation type="journal article" date="2019" name="Int. J. Syst. Evol. Microbiol.">
        <title>The Global Catalogue of Microorganisms (GCM) 10K type strain sequencing project: providing services to taxonomists for standard genome sequencing and annotation.</title>
        <authorList>
            <consortium name="The Broad Institute Genomics Platform"/>
            <consortium name="The Broad Institute Genome Sequencing Center for Infectious Disease"/>
            <person name="Wu L."/>
            <person name="Ma J."/>
        </authorList>
    </citation>
    <scope>NUCLEOTIDE SEQUENCE [LARGE SCALE GENOMIC DNA]</scope>
    <source>
        <strain evidence="2">CCUG 52468</strain>
    </source>
</reference>
<organism evidence="1 2">
    <name type="scientific">Sphingobacterium daejeonense</name>
    <dbReference type="NCBI Taxonomy" id="371142"/>
    <lineage>
        <taxon>Bacteria</taxon>
        <taxon>Pseudomonadati</taxon>
        <taxon>Bacteroidota</taxon>
        <taxon>Sphingobacteriia</taxon>
        <taxon>Sphingobacteriales</taxon>
        <taxon>Sphingobacteriaceae</taxon>
        <taxon>Sphingobacterium</taxon>
    </lineage>
</organism>
<gene>
    <name evidence="1" type="ORF">ACFQ2C_06305</name>
</gene>